<comment type="caution">
    <text evidence="6">The sequence shown here is derived from an EMBL/GenBank/DDBJ whole genome shotgun (WGS) entry which is preliminary data.</text>
</comment>
<proteinExistence type="inferred from homology"/>
<dbReference type="Pfam" id="PF17973">
    <property type="entry name" value="bMG10"/>
    <property type="match status" value="1"/>
</dbReference>
<feature type="domain" description="Alpha-2-macroglobulin bait region" evidence="4">
    <location>
        <begin position="1239"/>
        <end position="1387"/>
    </location>
</feature>
<dbReference type="InterPro" id="IPR041462">
    <property type="entry name" value="Bact_A2M_MG6"/>
</dbReference>
<dbReference type="EMBL" id="MEVH01000020">
    <property type="protein sequence ID" value="OGC51531.1"/>
    <property type="molecule type" value="Genomic_DNA"/>
</dbReference>
<feature type="domain" description="Alpha-2-macroglobulin" evidence="5">
    <location>
        <begin position="1452"/>
        <end position="1542"/>
    </location>
</feature>
<dbReference type="Pfam" id="PF13205">
    <property type="entry name" value="Big_5"/>
    <property type="match status" value="3"/>
</dbReference>
<dbReference type="STRING" id="1802624.A2982_02905"/>
<dbReference type="InterPro" id="IPR011625">
    <property type="entry name" value="A2M_N_BRD"/>
</dbReference>
<dbReference type="InterPro" id="IPR002890">
    <property type="entry name" value="MG2"/>
</dbReference>
<keyword evidence="3" id="KW-0812">Transmembrane</keyword>
<feature type="transmembrane region" description="Helical" evidence="3">
    <location>
        <begin position="69"/>
        <end position="89"/>
    </location>
</feature>
<name>A0A1F4V2Y0_UNCKA</name>
<dbReference type="GO" id="GO:0005615">
    <property type="term" value="C:extracellular space"/>
    <property type="evidence" value="ECO:0007669"/>
    <property type="project" value="InterPro"/>
</dbReference>
<dbReference type="Pfam" id="PF00207">
    <property type="entry name" value="A2M"/>
    <property type="match status" value="1"/>
</dbReference>
<evidence type="ECO:0000259" key="5">
    <source>
        <dbReference type="SMART" id="SM01360"/>
    </source>
</evidence>
<dbReference type="InterPro" id="IPR032812">
    <property type="entry name" value="SbsA_Ig"/>
</dbReference>
<dbReference type="Pfam" id="PF01835">
    <property type="entry name" value="MG2"/>
    <property type="match status" value="1"/>
</dbReference>
<dbReference type="Gene3D" id="2.60.40.1930">
    <property type="match status" value="1"/>
</dbReference>
<dbReference type="SUPFAM" id="SSF48239">
    <property type="entry name" value="Terpenoid cyclases/Protein prenyltransferases"/>
    <property type="match status" value="1"/>
</dbReference>
<evidence type="ECO:0000256" key="3">
    <source>
        <dbReference type="SAM" id="Phobius"/>
    </source>
</evidence>
<keyword evidence="3" id="KW-0472">Membrane</keyword>
<dbReference type="Gene3D" id="2.20.130.20">
    <property type="match status" value="1"/>
</dbReference>
<dbReference type="GO" id="GO:0004866">
    <property type="term" value="F:endopeptidase inhibitor activity"/>
    <property type="evidence" value="ECO:0007669"/>
    <property type="project" value="InterPro"/>
</dbReference>
<dbReference type="InterPro" id="IPR008930">
    <property type="entry name" value="Terpenoid_cyclase/PrenylTrfase"/>
</dbReference>
<dbReference type="Gene3D" id="1.50.10.20">
    <property type="match status" value="1"/>
</dbReference>
<dbReference type="SMART" id="SM01359">
    <property type="entry name" value="A2M_N_2"/>
    <property type="match status" value="1"/>
</dbReference>
<keyword evidence="3" id="KW-1133">Transmembrane helix</keyword>
<evidence type="ECO:0008006" key="8">
    <source>
        <dbReference type="Google" id="ProtNLM"/>
    </source>
</evidence>
<feature type="transmembrane region" description="Helical" evidence="3">
    <location>
        <begin position="179"/>
        <end position="197"/>
    </location>
</feature>
<dbReference type="Proteomes" id="UP000178771">
    <property type="component" value="Unassembled WGS sequence"/>
</dbReference>
<reference evidence="6 7" key="1">
    <citation type="journal article" date="2016" name="Nat. Commun.">
        <title>Thousands of microbial genomes shed light on interconnected biogeochemical processes in an aquifer system.</title>
        <authorList>
            <person name="Anantharaman K."/>
            <person name="Brown C.T."/>
            <person name="Hug L.A."/>
            <person name="Sharon I."/>
            <person name="Castelle C.J."/>
            <person name="Probst A.J."/>
            <person name="Thomas B.C."/>
            <person name="Singh A."/>
            <person name="Wilkins M.J."/>
            <person name="Karaoz U."/>
            <person name="Brodie E.L."/>
            <person name="Williams K.H."/>
            <person name="Hubbard S.S."/>
            <person name="Banfield J.F."/>
        </authorList>
    </citation>
    <scope>NUCLEOTIDE SEQUENCE [LARGE SCALE GENOMIC DNA]</scope>
</reference>
<dbReference type="Pfam" id="PF07703">
    <property type="entry name" value="A2M_BRD"/>
    <property type="match status" value="1"/>
</dbReference>
<gene>
    <name evidence="6" type="ORF">A2982_02905</name>
</gene>
<dbReference type="InterPro" id="IPR001599">
    <property type="entry name" value="Macroglobln_a2"/>
</dbReference>
<comment type="similarity">
    <text evidence="1">Belongs to the protease inhibitor I39 (alpha-2-macroglobulin) family. Bacterial alpha-2-macroglobulin subfamily.</text>
</comment>
<evidence type="ECO:0000256" key="2">
    <source>
        <dbReference type="ARBA" id="ARBA00022729"/>
    </source>
</evidence>
<dbReference type="PANTHER" id="PTHR40094">
    <property type="entry name" value="ALPHA-2-MACROGLOBULIN HOMOLOG"/>
    <property type="match status" value="1"/>
</dbReference>
<dbReference type="Pfam" id="PF17962">
    <property type="entry name" value="bMG6"/>
    <property type="match status" value="1"/>
</dbReference>
<sequence>MEKTPGDVDYQTQESPQEKIKCTFRKLLNEPRNAFSSCIRFLLPVKNFLQKVKDNEAFKIISKTLSVPLGLASFVISYLVLSSGYKILYEESIGYHTKYSIVSVILFAAAILLLFGVFLSLGLFFLFYVYGKADFYKAFWIKVLSFVFRLLKSLLVKLLAFTKRWVFEFKNKNTKGKILMLRFPIILLAGYLVFLFAKPYLEKPQIIVAYPENTSTEVPLDSTIEIQFTKPMMRSTVEKGIIVSLGIQGSFDWSGDLNVKFSPSQNFQRETGYVIDLSGARSRYFMPVTGEMRLSFTTLSQPKVVVASPRTLALQDSTPITVIFDRPMIPLTSVDNKENFVSPIKIEPSVEGEGRWLGTTAYQFRPDKPYDLSTTYTVTVSKGLASEDGGEVKEDYVWSFSSPRPNITMSDPPAGGYYYFNPYGEIKFYFDQPVNLATINKYFSLTQDGILDNSPMEGRFYRVIPGKTDKYGWPNPQADAFVAAFKPASPLQRKASYTATLDKGVEPLLGINGMEYQYSLNFQVVALPEAISSIPSDKSTDIKEEHQITVNFATPMDSDSFEDNVIISPKPEKAPSIYFSSNNDSRALYINTYLSRSSSYTVTITGNAKDIYGVSLGRSYTFSFQTAQYDPSVSVQPANTYFGSFYQGEVPRIVAKTTNTNTVKYKLFTLKDDQFIDLYRKRNDYNYECYGDCRNWQNYDLSQLKLVREWEETFDYDLNVPVNVITKVSDPNGGLLPSGIYFIDLSIPSNQAHDNMVMIISKSTLLAKSSENQVFTWAADQSSSNGVLGMKISVMLLDGRTVASGQTDSEGIWKQDLKSSDKPAFIFGTSNDDKIVSSLDWSSGINSYDFGIGYYYSYDRGENEDYRLFSLLDRPLYRPGQKVFFKGFIRKDNYGSYAKVDNGDRVSVSIIDTQGRTINTQSVVLNSFGTYSGEFVLSDDAQLGNYSVVSEYKGSKYNRYFQVEEYKRPDLQITSEPSKNNYYDGDKISVNVKASYYFGAPIANTPVKWTARRQGYYFTWDKDYRYTFSDNDDYGGWWSYGYYDGGYGELVKEGSVVTNDAGEAVIEFTPDIKDLVMSQRFVIEAYVTDVSNQYAFTTTDVVMHKGNYYLGVKPASYSNQAGKETSVDFVAVDQDGNTKPNVEAKVNVYKRTWKTVKEKNPDDGIYYYVTKYEDSLLISEKADTNDKGYGSLAFTPEDGGLYRIQVRSKDESDRLIRSSVYVWVYGENFSAPIQNHDRIDMITDKRNYLVDENVSVTLATPYTTKTKTLVTYERDKVFDYKFVDIDQNNNNGFSFKALDTYEPNIFVSAFLLKPYSGLKDPTSFKMAYAEVKVENPRNKIDLTVTTNKRVYYPHDKVKVTLQAKRSTGEPLKAEFSLGVVDKSLWDLSSMTFGNIYDYYYEPKGLQIRTSTPLTVSIDRINSNTNLGAKGGSGGGGGGDAGFETTRKEFPETAYWNGHIQTDNNGYAQVEFELPDNLTTWRIDSFGGSSEAAFGNATSEFISTKDVLVRPFMPRFLAVGDKSSIGGIFVNTTGSTIDAKVSISSDGLSIKGSAQKTVSLPAGSQKKVLWEADVGDISAANVDLSIQGANGLGDRVSLDMPVLFRYTPQTTAASGKVESISEENILIPVDAAKQLGGVDLTLSPSLGGKSLLSVGYFLDYPYWCMEQTTSRIIPSVSVIEVMRAANIDKLGDIQKNDLENMLNDSLQRVVKYQNGDGGWGWWNGDKSDDFITAYVYNGLLLAKEGGYTVSSGVLLKAENYLYNTVGGAKADASLKAYIVYLLAQSGLPQNTLRGIVSYLFETRYGMGIESRAYLAMAMSEMNPRDSRISRLKDEILGEVKKESTYSHWTNNVRSYSAFMGNNDTEATAVVLEMLARIDPQNPLIPETVRFFDIKSSEDANSYWGSTITNSIVLRSISLYMRYAGKVNIDESYKVELNNASMLNGKFGKDDLLKIVSYHLPMAGLSENAGNSLKFSKSGDGQLYYTADLTYYSSSKTIKEEDQGFTVIREIMDIDGKPVSLEKVKEGEEYWIRLIVVTPYSRQYVVLEDMLPAGFESQNESLKNVRTLDVTKPEITTYEDASGWYFYRKEYYDDKTTLFASYLPQGLFEVMYRVRATTPGMYVYPPARAYEMYSPDVFGHSSGGEIEVVAE</sequence>
<dbReference type="Pfam" id="PF07678">
    <property type="entry name" value="TED_complement"/>
    <property type="match status" value="1"/>
</dbReference>
<dbReference type="SMART" id="SM01419">
    <property type="entry name" value="Thiol-ester_cl"/>
    <property type="match status" value="1"/>
</dbReference>
<dbReference type="InterPro" id="IPR041246">
    <property type="entry name" value="Bact_MG10"/>
</dbReference>
<dbReference type="Gene3D" id="2.60.40.3710">
    <property type="match status" value="2"/>
</dbReference>
<dbReference type="InterPro" id="IPR011626">
    <property type="entry name" value="Alpha-macroglobulin_TED"/>
</dbReference>
<evidence type="ECO:0000313" key="6">
    <source>
        <dbReference type="EMBL" id="OGC51531.1"/>
    </source>
</evidence>
<evidence type="ECO:0000259" key="4">
    <source>
        <dbReference type="SMART" id="SM01359"/>
    </source>
</evidence>
<accession>A0A1F4V2Y0</accession>
<dbReference type="SMART" id="SM01360">
    <property type="entry name" value="A2M"/>
    <property type="match status" value="1"/>
</dbReference>
<feature type="transmembrane region" description="Helical" evidence="3">
    <location>
        <begin position="139"/>
        <end position="159"/>
    </location>
</feature>
<dbReference type="InterPro" id="IPR051802">
    <property type="entry name" value="YfhM-like"/>
</dbReference>
<organism evidence="6 7">
    <name type="scientific">candidate division WWE3 bacterium RIFCSPLOWO2_01_FULL_39_13</name>
    <dbReference type="NCBI Taxonomy" id="1802624"/>
    <lineage>
        <taxon>Bacteria</taxon>
        <taxon>Katanobacteria</taxon>
    </lineage>
</organism>
<evidence type="ECO:0000313" key="7">
    <source>
        <dbReference type="Proteomes" id="UP000178771"/>
    </source>
</evidence>
<dbReference type="InterPro" id="IPR047565">
    <property type="entry name" value="Alpha-macroglob_thiol-ester_cl"/>
</dbReference>
<protein>
    <recommendedName>
        <fullName evidence="8">Alpha-2-macroglobulin domain-containing protein</fullName>
    </recommendedName>
</protein>
<dbReference type="PANTHER" id="PTHR40094:SF1">
    <property type="entry name" value="UBIQUITIN DOMAIN-CONTAINING PROTEIN"/>
    <property type="match status" value="1"/>
</dbReference>
<keyword evidence="2" id="KW-0732">Signal</keyword>
<feature type="transmembrane region" description="Helical" evidence="3">
    <location>
        <begin position="101"/>
        <end position="127"/>
    </location>
</feature>
<evidence type="ECO:0000256" key="1">
    <source>
        <dbReference type="ARBA" id="ARBA00010556"/>
    </source>
</evidence>